<evidence type="ECO:0000313" key="6">
    <source>
        <dbReference type="EMBL" id="AUB82421.1"/>
    </source>
</evidence>
<feature type="domain" description="Phosphatidic acid phosphatase type 2/haloperoxidase" evidence="5">
    <location>
        <begin position="97"/>
        <end position="222"/>
    </location>
</feature>
<evidence type="ECO:0000256" key="1">
    <source>
        <dbReference type="ARBA" id="ARBA00012374"/>
    </source>
</evidence>
<evidence type="ECO:0000256" key="3">
    <source>
        <dbReference type="ARBA" id="ARBA00047594"/>
    </source>
</evidence>
<gene>
    <name evidence="6" type="ORF">THSYN_16705</name>
</gene>
<dbReference type="RefSeq" id="WP_100920151.1">
    <property type="nucleotide sequence ID" value="NZ_CP020370.1"/>
</dbReference>
<keyword evidence="4" id="KW-0812">Transmembrane</keyword>
<dbReference type="InterPro" id="IPR036938">
    <property type="entry name" value="PAP2/HPO_sf"/>
</dbReference>
<name>A0A2K8UBJ2_9GAMM</name>
<keyword evidence="4" id="KW-1133">Transmembrane helix</keyword>
<organism evidence="6 7">
    <name type="scientific">Candidatus Thiodictyon syntrophicum</name>
    <dbReference type="NCBI Taxonomy" id="1166950"/>
    <lineage>
        <taxon>Bacteria</taxon>
        <taxon>Pseudomonadati</taxon>
        <taxon>Pseudomonadota</taxon>
        <taxon>Gammaproteobacteria</taxon>
        <taxon>Chromatiales</taxon>
        <taxon>Chromatiaceae</taxon>
        <taxon>Thiodictyon</taxon>
    </lineage>
</organism>
<dbReference type="PANTHER" id="PTHR14969:SF13">
    <property type="entry name" value="AT30094P"/>
    <property type="match status" value="1"/>
</dbReference>
<keyword evidence="4" id="KW-0472">Membrane</keyword>
<dbReference type="PANTHER" id="PTHR14969">
    <property type="entry name" value="SPHINGOSINE-1-PHOSPHATE PHOSPHOHYDROLASE"/>
    <property type="match status" value="1"/>
</dbReference>
<evidence type="ECO:0000256" key="4">
    <source>
        <dbReference type="SAM" id="Phobius"/>
    </source>
</evidence>
<dbReference type="SMART" id="SM00014">
    <property type="entry name" value="acidPPc"/>
    <property type="match status" value="1"/>
</dbReference>
<accession>A0A2K8UBJ2</accession>
<feature type="transmembrane region" description="Helical" evidence="4">
    <location>
        <begin position="151"/>
        <end position="170"/>
    </location>
</feature>
<proteinExistence type="predicted"/>
<evidence type="ECO:0000313" key="7">
    <source>
        <dbReference type="Proteomes" id="UP000232638"/>
    </source>
</evidence>
<feature type="transmembrane region" description="Helical" evidence="4">
    <location>
        <begin position="207"/>
        <end position="229"/>
    </location>
</feature>
<dbReference type="GO" id="GO:0050380">
    <property type="term" value="F:undecaprenyl-diphosphatase activity"/>
    <property type="evidence" value="ECO:0007669"/>
    <property type="project" value="UniProtKB-EC"/>
</dbReference>
<comment type="catalytic activity">
    <reaction evidence="3">
        <text>di-trans,octa-cis-undecaprenyl diphosphate + H2O = di-trans,octa-cis-undecaprenyl phosphate + phosphate + H(+)</text>
        <dbReference type="Rhea" id="RHEA:28094"/>
        <dbReference type="ChEBI" id="CHEBI:15377"/>
        <dbReference type="ChEBI" id="CHEBI:15378"/>
        <dbReference type="ChEBI" id="CHEBI:43474"/>
        <dbReference type="ChEBI" id="CHEBI:58405"/>
        <dbReference type="ChEBI" id="CHEBI:60392"/>
        <dbReference type="EC" id="3.6.1.27"/>
    </reaction>
</comment>
<feature type="transmembrane region" description="Helical" evidence="4">
    <location>
        <begin position="96"/>
        <end position="116"/>
    </location>
</feature>
<feature type="transmembrane region" description="Helical" evidence="4">
    <location>
        <begin position="61"/>
        <end position="84"/>
    </location>
</feature>
<dbReference type="OrthoDB" id="9813524at2"/>
<sequence>MQTPASPSRDWRPQLLALALLALIGTLPFWLSDLDLRVAALFYHPQAADPWWESSRDLWAFLYQASPLLGGLILIGSLLTIAATRIWRSQRRRRRYAIFVLAVTLLGPGLIINGVIKDYWGRPRPHQTVALGGTQPYVPPLKRTPGGLGKSFPSGHSAIGFALGVFYFIWARRRPRLALTAALASVALGTLLGVGRMTAGDHFLSDIIWSAVLTYGVAFVLYWLVLRIPHWEDATALRPPPAPRPLRHPTLTLGAYLLAAAGLLFAVLLATPVQETRNLAIAPLPAAPGPRTLRLAADAATLTLFQLGTPAVAAGEAASIRLKGRGFGLPGSRVQGRLERADDALTSSVTYTVTHTGVFTERDSTVTVGIDPTAWERIELVTGSGDIRIYPLGNRRPQLTLTADRGLVLDENPAPASAATDPAGASR</sequence>
<dbReference type="Gene3D" id="1.20.144.10">
    <property type="entry name" value="Phosphatidic acid phosphatase type 2/haloperoxidase"/>
    <property type="match status" value="1"/>
</dbReference>
<feature type="transmembrane region" description="Helical" evidence="4">
    <location>
        <begin position="250"/>
        <end position="270"/>
    </location>
</feature>
<dbReference type="CDD" id="cd03396">
    <property type="entry name" value="PAP2_like_6"/>
    <property type="match status" value="1"/>
</dbReference>
<dbReference type="Pfam" id="PF01569">
    <property type="entry name" value="PAP2"/>
    <property type="match status" value="1"/>
</dbReference>
<dbReference type="AlphaFoldDB" id="A0A2K8UBJ2"/>
<dbReference type="SUPFAM" id="SSF48317">
    <property type="entry name" value="Acid phosphatase/Vanadium-dependent haloperoxidase"/>
    <property type="match status" value="1"/>
</dbReference>
<dbReference type="InterPro" id="IPR000326">
    <property type="entry name" value="PAP2/HPO"/>
</dbReference>
<feature type="transmembrane region" description="Helical" evidence="4">
    <location>
        <begin position="12"/>
        <end position="31"/>
    </location>
</feature>
<dbReference type="KEGG" id="tsy:THSYN_16705"/>
<dbReference type="EMBL" id="CP020370">
    <property type="protein sequence ID" value="AUB82421.1"/>
    <property type="molecule type" value="Genomic_DNA"/>
</dbReference>
<evidence type="ECO:0000256" key="2">
    <source>
        <dbReference type="ARBA" id="ARBA00032707"/>
    </source>
</evidence>
<dbReference type="EC" id="3.6.1.27" evidence="1"/>
<protein>
    <recommendedName>
        <fullName evidence="1">undecaprenyl-diphosphate phosphatase</fullName>
        <ecNumber evidence="1">3.6.1.27</ecNumber>
    </recommendedName>
    <alternativeName>
        <fullName evidence="2">Undecaprenyl pyrophosphate phosphatase</fullName>
    </alternativeName>
</protein>
<feature type="transmembrane region" description="Helical" evidence="4">
    <location>
        <begin position="177"/>
        <end position="195"/>
    </location>
</feature>
<reference evidence="6 7" key="1">
    <citation type="submission" date="2017-03" db="EMBL/GenBank/DDBJ databases">
        <title>Complete genome sequence of Candidatus 'Thiodictyon syntrophicum' sp. nov. strain Cad16T, a photolithoautotroph purple sulfur bacterium isolated from an alpine meromictic lake.</title>
        <authorList>
            <person name="Luedin S.M."/>
            <person name="Pothier J.F."/>
            <person name="Danza F."/>
            <person name="Storelli N."/>
            <person name="Wittwer M."/>
            <person name="Tonolla M."/>
        </authorList>
    </citation>
    <scope>NUCLEOTIDE SEQUENCE [LARGE SCALE GENOMIC DNA]</scope>
    <source>
        <strain evidence="6 7">Cad16T</strain>
    </source>
</reference>
<dbReference type="Proteomes" id="UP000232638">
    <property type="component" value="Chromosome"/>
</dbReference>
<evidence type="ECO:0000259" key="5">
    <source>
        <dbReference type="SMART" id="SM00014"/>
    </source>
</evidence>
<keyword evidence="7" id="KW-1185">Reference proteome</keyword>